<dbReference type="EMBL" id="CP052909">
    <property type="protein sequence ID" value="QNJ96956.1"/>
    <property type="molecule type" value="Genomic_DNA"/>
</dbReference>
<dbReference type="NCBIfam" id="TIGR04183">
    <property type="entry name" value="Por_Secre_tail"/>
    <property type="match status" value="1"/>
</dbReference>
<dbReference type="RefSeq" id="WP_186990269.1">
    <property type="nucleotide sequence ID" value="NZ_CP052909.1"/>
</dbReference>
<feature type="chain" id="PRO_5028993680" description="Secretion system C-terminal sorting domain-containing protein" evidence="2">
    <location>
        <begin position="30"/>
        <end position="269"/>
    </location>
</feature>
<keyword evidence="5" id="KW-1185">Reference proteome</keyword>
<protein>
    <recommendedName>
        <fullName evidence="3">Secretion system C-terminal sorting domain-containing protein</fullName>
    </recommendedName>
</protein>
<keyword evidence="1 2" id="KW-0732">Signal</keyword>
<feature type="signal peptide" evidence="2">
    <location>
        <begin position="1"/>
        <end position="29"/>
    </location>
</feature>
<dbReference type="Pfam" id="PF18962">
    <property type="entry name" value="Por_Secre_tail"/>
    <property type="match status" value="1"/>
</dbReference>
<evidence type="ECO:0000313" key="4">
    <source>
        <dbReference type="EMBL" id="QNJ96956.1"/>
    </source>
</evidence>
<evidence type="ECO:0000256" key="2">
    <source>
        <dbReference type="SAM" id="SignalP"/>
    </source>
</evidence>
<evidence type="ECO:0000259" key="3">
    <source>
        <dbReference type="Pfam" id="PF18962"/>
    </source>
</evidence>
<evidence type="ECO:0000256" key="1">
    <source>
        <dbReference type="ARBA" id="ARBA00022729"/>
    </source>
</evidence>
<feature type="domain" description="Secretion system C-terminal sorting" evidence="3">
    <location>
        <begin position="216"/>
        <end position="266"/>
    </location>
</feature>
<dbReference type="Proteomes" id="UP000515514">
    <property type="component" value="Chromosome"/>
</dbReference>
<dbReference type="KEGG" id="alti:ALE3EI_0369"/>
<gene>
    <name evidence="4" type="ORF">ALE3EI_0369</name>
</gene>
<accession>A0A7G8PRJ0</accession>
<name>A0A7G8PRJ0_9FLAO</name>
<evidence type="ECO:0000313" key="5">
    <source>
        <dbReference type="Proteomes" id="UP000515514"/>
    </source>
</evidence>
<organism evidence="4 5">
    <name type="scientific">Constantimarinum furrinae</name>
    <dbReference type="NCBI Taxonomy" id="2562285"/>
    <lineage>
        <taxon>Bacteria</taxon>
        <taxon>Pseudomonadati</taxon>
        <taxon>Bacteroidota</taxon>
        <taxon>Flavobacteriia</taxon>
        <taxon>Flavobacteriales</taxon>
        <taxon>Flavobacteriaceae</taxon>
        <taxon>Altibacter/Constantimarinum group</taxon>
        <taxon>Constantimarinum</taxon>
    </lineage>
</organism>
<sequence>MKKITTKKLSKRLSQYGALSLAIAGVSDAAGQIIYTDIDPDETITGSNYMLDLDGDTSIDYDIIARSDVPAVRVYNSNSNSILGLNFGGNYNYPLALSSGAPISSGQNFYQHSVYQTLNWGGCTYTNSQWCGGQVDKYLGLRFNIGGDTHYGWVRLDVPADGSNFTIKDYAYESTPDMAIAAGDTGGLGVGDEAFSNFQFLVDTNNQLVLKAAVAMDNVDIYNVLGQKVISQDLTSTNETIDLSAQTSGIYLATVTIEGAQRTIKVVKK</sequence>
<proteinExistence type="predicted"/>
<reference evidence="4 5" key="1">
    <citation type="submission" date="2020-04" db="EMBL/GenBank/DDBJ databases">
        <title>Genome sequence of Altibacter aquimarinus strain ALE3EI.</title>
        <authorList>
            <person name="Oh H.-M."/>
            <person name="Jang D."/>
        </authorList>
    </citation>
    <scope>NUCLEOTIDE SEQUENCE [LARGE SCALE GENOMIC DNA]</scope>
    <source>
        <strain evidence="4 5">ALE3EI</strain>
    </source>
</reference>
<dbReference type="InterPro" id="IPR026444">
    <property type="entry name" value="Secre_tail"/>
</dbReference>
<dbReference type="AlphaFoldDB" id="A0A7G8PRJ0"/>